<dbReference type="EMBL" id="CP000699">
    <property type="protein sequence ID" value="ABQ67963.1"/>
    <property type="molecule type" value="Genomic_DNA"/>
</dbReference>
<dbReference type="InterPro" id="IPR025110">
    <property type="entry name" value="AMP-bd_C"/>
</dbReference>
<protein>
    <submittedName>
        <fullName evidence="5">AMP-dependent synthetase and ligase</fullName>
    </submittedName>
</protein>
<name>A0A9J9HAD8_RHIWR</name>
<dbReference type="Pfam" id="PF00501">
    <property type="entry name" value="AMP-binding"/>
    <property type="match status" value="1"/>
</dbReference>
<comment type="similarity">
    <text evidence="1">Belongs to the ATP-dependent AMP-binding enzyme family.</text>
</comment>
<dbReference type="Gene3D" id="3.40.50.12780">
    <property type="entry name" value="N-terminal domain of ligase-like"/>
    <property type="match status" value="1"/>
</dbReference>
<dbReference type="InterPro" id="IPR000873">
    <property type="entry name" value="AMP-dep_synth/lig_dom"/>
</dbReference>
<dbReference type="GO" id="GO:0031956">
    <property type="term" value="F:medium-chain fatty acid-CoA ligase activity"/>
    <property type="evidence" value="ECO:0007669"/>
    <property type="project" value="TreeGrafter"/>
</dbReference>
<dbReference type="PANTHER" id="PTHR43201:SF5">
    <property type="entry name" value="MEDIUM-CHAIN ACYL-COA LIGASE ACSF2, MITOCHONDRIAL"/>
    <property type="match status" value="1"/>
</dbReference>
<feature type="domain" description="AMP-binding enzyme C-terminal" evidence="4">
    <location>
        <begin position="405"/>
        <end position="474"/>
    </location>
</feature>
<organism evidence="5 6">
    <name type="scientific">Rhizorhabdus wittichii (strain DSM 6014 / CCUG 31198 / JCM 15750 / NBRC 105917 / EY 4224 / RW1)</name>
    <name type="common">Sphingomonas wittichii</name>
    <dbReference type="NCBI Taxonomy" id="392499"/>
    <lineage>
        <taxon>Bacteria</taxon>
        <taxon>Pseudomonadati</taxon>
        <taxon>Pseudomonadota</taxon>
        <taxon>Alphaproteobacteria</taxon>
        <taxon>Sphingomonadales</taxon>
        <taxon>Sphingomonadaceae</taxon>
        <taxon>Rhizorhabdus</taxon>
    </lineage>
</organism>
<dbReference type="KEGG" id="swi:Swit_1600"/>
<dbReference type="OrthoDB" id="9803968at2"/>
<evidence type="ECO:0000313" key="6">
    <source>
        <dbReference type="Proteomes" id="UP000001989"/>
    </source>
</evidence>
<proteinExistence type="inferred from homology"/>
<feature type="domain" description="AMP-dependent synthetase/ligase" evidence="3">
    <location>
        <begin position="22"/>
        <end position="346"/>
    </location>
</feature>
<keyword evidence="2 5" id="KW-0436">Ligase</keyword>
<dbReference type="Gene3D" id="3.30.300.30">
    <property type="match status" value="1"/>
</dbReference>
<dbReference type="GO" id="GO:0006631">
    <property type="term" value="P:fatty acid metabolic process"/>
    <property type="evidence" value="ECO:0007669"/>
    <property type="project" value="TreeGrafter"/>
</dbReference>
<accession>A0A9J9HAD8</accession>
<dbReference type="AlphaFoldDB" id="A0A9J9HAD8"/>
<dbReference type="Proteomes" id="UP000001989">
    <property type="component" value="Chromosome"/>
</dbReference>
<dbReference type="Pfam" id="PF13193">
    <property type="entry name" value="AMP-binding_C"/>
    <property type="match status" value="1"/>
</dbReference>
<dbReference type="InterPro" id="IPR042099">
    <property type="entry name" value="ANL_N_sf"/>
</dbReference>
<evidence type="ECO:0000256" key="1">
    <source>
        <dbReference type="ARBA" id="ARBA00006432"/>
    </source>
</evidence>
<evidence type="ECO:0000313" key="5">
    <source>
        <dbReference type="EMBL" id="ABQ67963.1"/>
    </source>
</evidence>
<dbReference type="PANTHER" id="PTHR43201">
    <property type="entry name" value="ACYL-COA SYNTHETASE"/>
    <property type="match status" value="1"/>
</dbReference>
<evidence type="ECO:0000259" key="3">
    <source>
        <dbReference type="Pfam" id="PF00501"/>
    </source>
</evidence>
<evidence type="ECO:0000256" key="2">
    <source>
        <dbReference type="ARBA" id="ARBA00022598"/>
    </source>
</evidence>
<reference evidence="5 6" key="1">
    <citation type="journal article" date="2010" name="J. Bacteriol.">
        <title>Genome sequence of the dioxin-mineralizing bacterium Sphingomonas wittichii RW1.</title>
        <authorList>
            <person name="Miller T.R."/>
            <person name="Delcher A.L."/>
            <person name="Salzberg S.L."/>
            <person name="Saunders E."/>
            <person name="Detter J.C."/>
            <person name="Halden R.U."/>
        </authorList>
    </citation>
    <scope>NUCLEOTIDE SEQUENCE [LARGE SCALE GENOMIC DNA]</scope>
    <source>
        <strain evidence="6">DSM 6014 / CCUG 31198 / JCM 15750 / NBRC 105917 / EY 4224 / RW1</strain>
    </source>
</reference>
<keyword evidence="6" id="KW-1185">Reference proteome</keyword>
<sequence length="496" mass="54805">MANTELGSTSDFMPVGMLPTHHAIREPNRPMITHDGVTVTRIQFEEAANRRARALERYGIRQDDIVSIALPNSIAFYETVFAVWKLGATPNIVSSRLPGPELQSIIDLAQPRLVIGVGPERLSGHELLPLDWQVDQSLSAEPLGPRMAACWKIMTSGGSTGRPKLIVDQSPSVWSPGLTMYNQRVDDVVLNPGPLYHGSPFGLMMIALYTGAHVVEMGKFDPLRALELIDEHKVTWVNFVPTMMSRIDRLPEAEKERHDLSSLHTVFHMSSACPPWLKERWIEWLGPDRIWELYGSTERVGQTAITGREWLSHRGSVGRPILGAKVKILDEHGGECASGEVGEIFFMPAGGEHSTYRYVGAEPKTRDGWHSVGDLGYLDAEGYLYLVDRRTDLIICGGANIYPAEVEGAIEAHPSVVSSLVIGLPDADLGHVAHALVEVAPDQQKMLDAEGMRAFLAERIVSYKIPRSFEFVTEALRDDGGKARRRAFVDARAAAH</sequence>
<dbReference type="InterPro" id="IPR045851">
    <property type="entry name" value="AMP-bd_C_sf"/>
</dbReference>
<evidence type="ECO:0000259" key="4">
    <source>
        <dbReference type="Pfam" id="PF13193"/>
    </source>
</evidence>
<gene>
    <name evidence="5" type="ordered locus">Swit_1600</name>
</gene>
<dbReference type="SUPFAM" id="SSF56801">
    <property type="entry name" value="Acetyl-CoA synthetase-like"/>
    <property type="match status" value="1"/>
</dbReference>